<dbReference type="GO" id="GO:0008080">
    <property type="term" value="F:N-acetyltransferase activity"/>
    <property type="evidence" value="ECO:0007669"/>
    <property type="project" value="UniProtKB-ARBA"/>
</dbReference>
<dbReference type="InterPro" id="IPR000182">
    <property type="entry name" value="GNAT_dom"/>
</dbReference>
<proteinExistence type="predicted"/>
<keyword evidence="1" id="KW-0808">Transferase</keyword>
<sequence>MATGINEAHVSLRIATKEDSTHILKLIQQLAEFERLTSFCVTTQESLEFTLFNAPPFQGPTVFLLEISSTESENPNLPPANPNTAGQNPDPNSDLSFDHVPAKLRLDPPVKDPQAGDFVSGNGRVVVGFVLFFQNYSTFLAKPGFYIEDFFVREPYRKRGFGTILLRAVAKQAVKLGFGRVEWCVLDWNKKAIKFYEGMGAQVLQDWRICRLTGKALEDCGI</sequence>
<dbReference type="EMBL" id="GCHU01011245">
    <property type="protein sequence ID" value="JAG87771.1"/>
    <property type="molecule type" value="Transcribed_RNA"/>
</dbReference>
<evidence type="ECO:0000259" key="4">
    <source>
        <dbReference type="PROSITE" id="PS51186"/>
    </source>
</evidence>
<evidence type="ECO:0000256" key="3">
    <source>
        <dbReference type="SAM" id="MobiDB-lite"/>
    </source>
</evidence>
<dbReference type="CDD" id="cd04301">
    <property type="entry name" value="NAT_SF"/>
    <property type="match status" value="1"/>
</dbReference>
<accession>A0A0C9RM70</accession>
<name>A0A0C9RM70_9CONI</name>
<dbReference type="PANTHER" id="PTHR10545:SF29">
    <property type="entry name" value="GH14572P-RELATED"/>
    <property type="match status" value="1"/>
</dbReference>
<keyword evidence="2" id="KW-0012">Acyltransferase</keyword>
<dbReference type="AlphaFoldDB" id="A0A0C9RM70"/>
<evidence type="ECO:0000313" key="5">
    <source>
        <dbReference type="EMBL" id="JAG87771.1"/>
    </source>
</evidence>
<feature type="domain" description="N-acetyltransferase" evidence="4">
    <location>
        <begin position="75"/>
        <end position="218"/>
    </location>
</feature>
<dbReference type="InterPro" id="IPR016181">
    <property type="entry name" value="Acyl_CoA_acyltransferase"/>
</dbReference>
<feature type="region of interest" description="Disordered" evidence="3">
    <location>
        <begin position="71"/>
        <end position="94"/>
    </location>
</feature>
<dbReference type="Pfam" id="PF00583">
    <property type="entry name" value="Acetyltransf_1"/>
    <property type="match status" value="1"/>
</dbReference>
<feature type="compositionally biased region" description="Polar residues" evidence="3">
    <location>
        <begin position="84"/>
        <end position="94"/>
    </location>
</feature>
<evidence type="ECO:0000256" key="2">
    <source>
        <dbReference type="ARBA" id="ARBA00023315"/>
    </source>
</evidence>
<dbReference type="Gene3D" id="3.40.630.30">
    <property type="match status" value="1"/>
</dbReference>
<evidence type="ECO:0000256" key="1">
    <source>
        <dbReference type="ARBA" id="ARBA00022679"/>
    </source>
</evidence>
<protein>
    <submittedName>
        <fullName evidence="5">TSA: Wollemia nobilis Ref_Wollemi_Transcript_11310_1071 transcribed RNA sequence</fullName>
    </submittedName>
</protein>
<reference evidence="5" key="1">
    <citation type="submission" date="2015-02" db="EMBL/GenBank/DDBJ databases">
        <title>A transcriptome of Wollemia nobilis - a relic of Gondwana.</title>
        <authorList>
            <person name="Chia J.Y."/>
            <person name="Leong Y.S."/>
            <person name="Abdul Karim S."/>
            <person name="Wan Azmi N."/>
            <person name="Hercus R."/>
            <person name="Croft L."/>
        </authorList>
    </citation>
    <scope>NUCLEOTIDE SEQUENCE</scope>
    <source>
        <strain evidence="5">MaeBrown</strain>
        <tissue evidence="5">Leaf</tissue>
    </source>
</reference>
<organism evidence="5">
    <name type="scientific">Wollemia nobilis</name>
    <dbReference type="NCBI Taxonomy" id="56998"/>
    <lineage>
        <taxon>Eukaryota</taxon>
        <taxon>Viridiplantae</taxon>
        <taxon>Streptophyta</taxon>
        <taxon>Embryophyta</taxon>
        <taxon>Tracheophyta</taxon>
        <taxon>Spermatophyta</taxon>
        <taxon>Pinopsida</taxon>
        <taxon>Pinidae</taxon>
        <taxon>Conifers II</taxon>
        <taxon>Araucariales</taxon>
        <taxon>Araucariaceae</taxon>
        <taxon>Wollemia</taxon>
    </lineage>
</organism>
<dbReference type="InterPro" id="IPR051016">
    <property type="entry name" value="Diverse_Substrate_AcTransf"/>
</dbReference>
<dbReference type="PROSITE" id="PS51186">
    <property type="entry name" value="GNAT"/>
    <property type="match status" value="1"/>
</dbReference>
<dbReference type="PANTHER" id="PTHR10545">
    <property type="entry name" value="DIAMINE N-ACETYLTRANSFERASE"/>
    <property type="match status" value="1"/>
</dbReference>
<dbReference type="SUPFAM" id="SSF55729">
    <property type="entry name" value="Acyl-CoA N-acyltransferases (Nat)"/>
    <property type="match status" value="1"/>
</dbReference>